<dbReference type="Pfam" id="PF00550">
    <property type="entry name" value="PP-binding"/>
    <property type="match status" value="2"/>
</dbReference>
<dbReference type="InterPro" id="IPR001242">
    <property type="entry name" value="Condensation_dom"/>
</dbReference>
<dbReference type="Gene3D" id="3.40.50.12780">
    <property type="entry name" value="N-terminal domain of ligase-like"/>
    <property type="match status" value="1"/>
</dbReference>
<dbReference type="PROSITE" id="PS50075">
    <property type="entry name" value="CARRIER"/>
    <property type="match status" value="2"/>
</dbReference>
<dbReference type="GO" id="GO:0016874">
    <property type="term" value="F:ligase activity"/>
    <property type="evidence" value="ECO:0007669"/>
    <property type="project" value="UniProtKB-KW"/>
</dbReference>
<dbReference type="GO" id="GO:0031177">
    <property type="term" value="F:phosphopantetheine binding"/>
    <property type="evidence" value="ECO:0007669"/>
    <property type="project" value="InterPro"/>
</dbReference>
<dbReference type="InterPro" id="IPR009081">
    <property type="entry name" value="PP-bd_ACP"/>
</dbReference>
<keyword evidence="2" id="KW-0597">Phosphoprotein</keyword>
<dbReference type="NCBIfam" id="TIGR01733">
    <property type="entry name" value="AA-adenyl-dom"/>
    <property type="match status" value="1"/>
</dbReference>
<dbReference type="SUPFAM" id="SSF47336">
    <property type="entry name" value="ACP-like"/>
    <property type="match status" value="1"/>
</dbReference>
<dbReference type="Proteomes" id="UP001187734">
    <property type="component" value="Unassembled WGS sequence"/>
</dbReference>
<dbReference type="InterPro" id="IPR042099">
    <property type="entry name" value="ANL_N_sf"/>
</dbReference>
<dbReference type="InterPro" id="IPR020806">
    <property type="entry name" value="PKS_PP-bd"/>
</dbReference>
<dbReference type="FunFam" id="1.10.1200.10:FF:000005">
    <property type="entry name" value="Nonribosomal peptide synthetase 1"/>
    <property type="match status" value="1"/>
</dbReference>
<dbReference type="GO" id="GO:0005737">
    <property type="term" value="C:cytoplasm"/>
    <property type="evidence" value="ECO:0007669"/>
    <property type="project" value="TreeGrafter"/>
</dbReference>
<dbReference type="InterPro" id="IPR010071">
    <property type="entry name" value="AA_adenyl_dom"/>
</dbReference>
<dbReference type="SMART" id="SM00823">
    <property type="entry name" value="PKS_PP"/>
    <property type="match status" value="1"/>
</dbReference>
<dbReference type="GO" id="GO:0016853">
    <property type="term" value="F:isomerase activity"/>
    <property type="evidence" value="ECO:0007669"/>
    <property type="project" value="UniProtKB-KW"/>
</dbReference>
<dbReference type="InterPro" id="IPR036736">
    <property type="entry name" value="ACP-like_sf"/>
</dbReference>
<reference evidence="7" key="1">
    <citation type="submission" date="2018-03" db="EMBL/GenBank/DDBJ databases">
        <authorList>
            <person name="Guldener U."/>
        </authorList>
    </citation>
    <scope>NUCLEOTIDE SEQUENCE</scope>
</reference>
<feature type="domain" description="Carrier" evidence="6">
    <location>
        <begin position="72"/>
        <end position="148"/>
    </location>
</feature>
<dbReference type="FunFam" id="3.30.300.30:FF:000015">
    <property type="entry name" value="Nonribosomal peptide synthase SidD"/>
    <property type="match status" value="1"/>
</dbReference>
<organism evidence="7 8">
    <name type="scientific">Fusarium torulosum</name>
    <dbReference type="NCBI Taxonomy" id="33205"/>
    <lineage>
        <taxon>Eukaryota</taxon>
        <taxon>Fungi</taxon>
        <taxon>Dikarya</taxon>
        <taxon>Ascomycota</taxon>
        <taxon>Pezizomycotina</taxon>
        <taxon>Sordariomycetes</taxon>
        <taxon>Hypocreomycetidae</taxon>
        <taxon>Hypocreales</taxon>
        <taxon>Nectriaceae</taxon>
        <taxon>Fusarium</taxon>
    </lineage>
</organism>
<dbReference type="InterPro" id="IPR045851">
    <property type="entry name" value="AMP-bd_C_sf"/>
</dbReference>
<dbReference type="PANTHER" id="PTHR45527:SF12">
    <property type="entry name" value="NONRIBOSOMAL PEPTIDE SYNTHETASE IVOA"/>
    <property type="match status" value="1"/>
</dbReference>
<keyword evidence="3" id="KW-0436">Ligase</keyword>
<keyword evidence="1" id="KW-0596">Phosphopantetheine</keyword>
<dbReference type="GO" id="GO:0043041">
    <property type="term" value="P:amino acid activation for nonribosomal peptide biosynthetic process"/>
    <property type="evidence" value="ECO:0007669"/>
    <property type="project" value="TreeGrafter"/>
</dbReference>
<feature type="domain" description="Carrier" evidence="6">
    <location>
        <begin position="1128"/>
        <end position="1209"/>
    </location>
</feature>
<name>A0AAE8SIZ8_9HYPO</name>
<dbReference type="Pfam" id="PF00668">
    <property type="entry name" value="Condensation"/>
    <property type="match status" value="2"/>
</dbReference>
<dbReference type="InterPro" id="IPR000873">
    <property type="entry name" value="AMP-dep_synth/lig_dom"/>
</dbReference>
<dbReference type="Gene3D" id="1.10.1200.10">
    <property type="entry name" value="ACP-like"/>
    <property type="match status" value="2"/>
</dbReference>
<dbReference type="FunFam" id="3.30.559.30:FF:000002">
    <property type="entry name" value="Nonribosomal peptide synthase Pes1"/>
    <property type="match status" value="1"/>
</dbReference>
<evidence type="ECO:0000256" key="2">
    <source>
        <dbReference type="ARBA" id="ARBA00022553"/>
    </source>
</evidence>
<keyword evidence="4" id="KW-0413">Isomerase</keyword>
<dbReference type="PROSITE" id="PS00012">
    <property type="entry name" value="PHOSPHOPANTETHEINE"/>
    <property type="match status" value="2"/>
</dbReference>
<evidence type="ECO:0000313" key="7">
    <source>
        <dbReference type="EMBL" id="SPJ78217.1"/>
    </source>
</evidence>
<dbReference type="PANTHER" id="PTHR45527">
    <property type="entry name" value="NONRIBOSOMAL PEPTIDE SYNTHETASE"/>
    <property type="match status" value="1"/>
</dbReference>
<dbReference type="GO" id="GO:0044550">
    <property type="term" value="P:secondary metabolite biosynthetic process"/>
    <property type="evidence" value="ECO:0007669"/>
    <property type="project" value="TreeGrafter"/>
</dbReference>
<evidence type="ECO:0000256" key="1">
    <source>
        <dbReference type="ARBA" id="ARBA00022450"/>
    </source>
</evidence>
<dbReference type="EMBL" id="ONZP01000222">
    <property type="protein sequence ID" value="SPJ78217.1"/>
    <property type="molecule type" value="Genomic_DNA"/>
</dbReference>
<proteinExistence type="inferred from homology"/>
<dbReference type="SUPFAM" id="SSF56801">
    <property type="entry name" value="Acetyl-CoA synthetase-like"/>
    <property type="match status" value="2"/>
</dbReference>
<dbReference type="Pfam" id="PF00501">
    <property type="entry name" value="AMP-binding"/>
    <property type="match status" value="1"/>
</dbReference>
<dbReference type="SUPFAM" id="SSF52777">
    <property type="entry name" value="CoA-dependent acyltransferases"/>
    <property type="match status" value="4"/>
</dbReference>
<comment type="similarity">
    <text evidence="5">Belongs to the NRP synthetase family.</text>
</comment>
<evidence type="ECO:0000259" key="6">
    <source>
        <dbReference type="PROSITE" id="PS50075"/>
    </source>
</evidence>
<evidence type="ECO:0000256" key="5">
    <source>
        <dbReference type="ARBA" id="ARBA00029454"/>
    </source>
</evidence>
<dbReference type="CDD" id="cd05918">
    <property type="entry name" value="A_NRPS_SidN3_like"/>
    <property type="match status" value="1"/>
</dbReference>
<dbReference type="InterPro" id="IPR006162">
    <property type="entry name" value="Ppantetheine_attach_site"/>
</dbReference>
<gene>
    <name evidence="7" type="ORF">FTOL_06606</name>
</gene>
<dbReference type="Gene3D" id="3.30.559.30">
    <property type="entry name" value="Nonribosomal peptide synthetase, condensation domain"/>
    <property type="match status" value="2"/>
</dbReference>
<sequence>MPRLISVASETTRHLSEALPAYMCPNMFIAVDSIPLNVSGKTDRTQLKRIGSSFTTAQIHDLGNVSGHIKQQPTNYTEIILQKSWAALLNLDVASIGIHDHFFKLGGDSIIAMKLVAEARRGGFTISVAEVFQHPTLQDQAKRLSIITSKALAEIPPFSLLENQENISDYKLQASTACLVQDEDIQDIYPCSPLQQGLLALTSKRHGDYILQQTVELEEDVDLDQLRDVWDRAVYLSPILRTRVVQLTHGLFQVVLNSNVEWCMAEGLESYLEEDKERTMGLGEPLTRFAIVYEPKTGVKWFVWTIHHALYDGISMQLLNDLLHQLQHKRAPMPQLGYNMFIKYLQESDSDVSAGFWQQSLSGFEEEPFPLIPRAVQSAISSSTITSHCKLPPVLPGGITKASMVNAAWALTVSDYTRSQDIVFGSVVSGRNASVAAIEMMIGPTIATVPFRVKISPEDTVPSYLEKVQLQSAASIPHEQMGLQNISRLSEHTQRACQFNTLLLVQPRGNNRTTTSPFGSWRALPGSDNSFTTYALTVLCEITEDGFDLVAKFDPRVIEDWHIEGMLDRFSFVLSELATNDPLQSLSEIDNLSPRQLEQVWDLNSTLPPLQDLCIQELFQNNARKHPDVLAIDAWDGRLTYKALDEITTILASELIRAGVVPEAKIPLFFEKSVWAPVSMLAVMEAGAAFVALDPTQAPERRNQILNQLGSSLVLTSVKYASVSYGHPLSVLAIGPEAIAACSNIQTAKLPKPNLQAPIYVIFTSGSTGLPKGVVLDNGAISTSCMAHGERLFYAPELRVLQFASYTFDASMVEILTSFCFGSTIVIPSGEDLRNNLQDTVRASDPGMMLLTPTVAKLLSPSDVPNLETLALGGESMTQEDVEKWACIKNLCHAYGPTECGIIATISNIDQSTNTVEIGASVGCCCWVVDPNDSSRLLPPGVVGELLVEGHTLARGYLGVKSRTEEVFIPSPQWLRDGSADYSGRHSTLYKTGDLVYSNQYGSLVFMGRKDNQAKLRGQRLELGEVEHHLLIAIADVQQVTVEVIRPSGPGGKEELAAFLVFKEQHNKQDMGQDDEPSTISLGSEVEDSLAKVLPRYMIPTVFFNLSYLPITSSTKTDRRKLREIGSSFSASDIIQLRNGNAQERRMPSTDKELTIIGLDDTFTSLGGDSITAMQVSAAALADDFKISTSRILMEKTISRILEASESAQTPHLDLGGFTEDPGQSFPLSPIQQLYFKLIHNPAVVFDQCFHFELTHYIPFETIDKAFRVMLQTHSIFRARYKMVHDRVKQYFSRNLNDSFCISRQIGKDTEEKSRIIEDSRSSLNIETGPLVAVVLFENGSTQTLFISIHHLVIDMMSWRIILGELEDLLIGKHVMPSRSLSFPTWSTLQSKYASTHLHSRFETLFPAPISYWGLSPDVRLSMTCTNTKTFTVERKAAERLLNKHNDDTGVRPLEILIASMLHSFNSTFTYRPLPVIFNENHGRQTWDESLDISRTVGWFTTMYPVHIEESTTDLERMLQKTSDSIRCFDRNGWDYFTSSFSSPQAADAFVSQFPVEVVFNYYGQFQQLEREDALFKGLPVANPPAIDQFALFDVSVHAMQGCVSVTVEFDSRMCYQERILAWLEAYEATLRSLLS</sequence>
<evidence type="ECO:0000313" key="8">
    <source>
        <dbReference type="Proteomes" id="UP001187734"/>
    </source>
</evidence>
<protein>
    <recommendedName>
        <fullName evidence="6">Carrier domain-containing protein</fullName>
    </recommendedName>
</protein>
<accession>A0AAE8SIZ8</accession>
<dbReference type="CDD" id="cd19545">
    <property type="entry name" value="FUM14_C_NRPS-like"/>
    <property type="match status" value="1"/>
</dbReference>
<dbReference type="Gene3D" id="3.30.300.30">
    <property type="match status" value="2"/>
</dbReference>
<dbReference type="InterPro" id="IPR023213">
    <property type="entry name" value="CAT-like_dom_sf"/>
</dbReference>
<comment type="caution">
    <text evidence="7">The sequence shown here is derived from an EMBL/GenBank/DDBJ whole genome shotgun (WGS) entry which is preliminary data.</text>
</comment>
<dbReference type="Gene3D" id="3.30.559.10">
    <property type="entry name" value="Chloramphenicol acetyltransferase-like domain"/>
    <property type="match status" value="2"/>
</dbReference>
<dbReference type="PROSITE" id="PS00455">
    <property type="entry name" value="AMP_BINDING"/>
    <property type="match status" value="1"/>
</dbReference>
<dbReference type="InterPro" id="IPR020845">
    <property type="entry name" value="AMP-binding_CS"/>
</dbReference>
<evidence type="ECO:0000256" key="4">
    <source>
        <dbReference type="ARBA" id="ARBA00023235"/>
    </source>
</evidence>
<keyword evidence="8" id="KW-1185">Reference proteome</keyword>
<evidence type="ECO:0000256" key="3">
    <source>
        <dbReference type="ARBA" id="ARBA00022598"/>
    </source>
</evidence>